<dbReference type="Proteomes" id="UP000436047">
    <property type="component" value="Unassembled WGS sequence"/>
</dbReference>
<accession>A0A6N7WH40</accession>
<dbReference type="PANTHER" id="PTHR43479">
    <property type="entry name" value="ACREF/ENVCD OPERON REPRESSOR-RELATED"/>
    <property type="match status" value="1"/>
</dbReference>
<dbReference type="SUPFAM" id="SSF46689">
    <property type="entry name" value="Homeodomain-like"/>
    <property type="match status" value="1"/>
</dbReference>
<dbReference type="InterPro" id="IPR009057">
    <property type="entry name" value="Homeodomain-like_sf"/>
</dbReference>
<keyword evidence="5" id="KW-1185">Reference proteome</keyword>
<dbReference type="AlphaFoldDB" id="A0A6N7WH40"/>
<protein>
    <submittedName>
        <fullName evidence="4">TetR/AcrR family transcriptional regulator</fullName>
    </submittedName>
</protein>
<dbReference type="InterPro" id="IPR023772">
    <property type="entry name" value="DNA-bd_HTH_TetR-type_CS"/>
</dbReference>
<proteinExistence type="predicted"/>
<sequence length="202" mass="23916">MGKAYTEKEREKIHTQLLEAGLELFHEGVRKISIRELAKRAGIAQGGFYTFFSDKDDFVMELICYRNKQKMKLIEKQFDLSLENPVFFVSEAIFRTSWDLKQKAEKSQMYADIFRFCIDKELPEREKLYAQVNTVLQHLSDYWEKHDLPITLDIKGIINVIKGTLILYSNLDLIDEQYAQVLLKTFISENCKRYIRKIDEVR</sequence>
<gene>
    <name evidence="4" type="ORF">FYJ45_12055</name>
</gene>
<evidence type="ECO:0000256" key="1">
    <source>
        <dbReference type="ARBA" id="ARBA00023125"/>
    </source>
</evidence>
<dbReference type="RefSeq" id="WP_154024180.1">
    <property type="nucleotide sequence ID" value="NZ_VUMI01000017.1"/>
</dbReference>
<dbReference type="InterPro" id="IPR001647">
    <property type="entry name" value="HTH_TetR"/>
</dbReference>
<name>A0A6N7WH40_9FIRM</name>
<keyword evidence="1 2" id="KW-0238">DNA-binding</keyword>
<dbReference type="Gene3D" id="1.10.357.10">
    <property type="entry name" value="Tetracycline Repressor, domain 2"/>
    <property type="match status" value="1"/>
</dbReference>
<evidence type="ECO:0000256" key="2">
    <source>
        <dbReference type="PROSITE-ProRule" id="PRU00335"/>
    </source>
</evidence>
<dbReference type="PROSITE" id="PS50977">
    <property type="entry name" value="HTH_TETR_2"/>
    <property type="match status" value="1"/>
</dbReference>
<dbReference type="PROSITE" id="PS01081">
    <property type="entry name" value="HTH_TETR_1"/>
    <property type="match status" value="1"/>
</dbReference>
<comment type="caution">
    <text evidence="4">The sequence shown here is derived from an EMBL/GenBank/DDBJ whole genome shotgun (WGS) entry which is preliminary data.</text>
</comment>
<feature type="DNA-binding region" description="H-T-H motif" evidence="2">
    <location>
        <begin position="33"/>
        <end position="52"/>
    </location>
</feature>
<evidence type="ECO:0000313" key="5">
    <source>
        <dbReference type="Proteomes" id="UP000436047"/>
    </source>
</evidence>
<reference evidence="4 5" key="1">
    <citation type="submission" date="2019-08" db="EMBL/GenBank/DDBJ databases">
        <title>In-depth cultivation of the pig gut microbiome towards novel bacterial diversity and tailored functional studies.</title>
        <authorList>
            <person name="Wylensek D."/>
            <person name="Hitch T.C.A."/>
            <person name="Clavel T."/>
        </authorList>
    </citation>
    <scope>NUCLEOTIDE SEQUENCE [LARGE SCALE GENOMIC DNA]</scope>
    <source>
        <strain evidence="4 5">WCA-389-WT-23B</strain>
    </source>
</reference>
<dbReference type="PANTHER" id="PTHR43479:SF11">
    <property type="entry name" value="ACREF_ENVCD OPERON REPRESSOR-RELATED"/>
    <property type="match status" value="1"/>
</dbReference>
<feature type="domain" description="HTH tetR-type" evidence="3">
    <location>
        <begin position="11"/>
        <end position="70"/>
    </location>
</feature>
<evidence type="ECO:0000313" key="4">
    <source>
        <dbReference type="EMBL" id="MSS89004.1"/>
    </source>
</evidence>
<dbReference type="InterPro" id="IPR050624">
    <property type="entry name" value="HTH-type_Tx_Regulator"/>
</dbReference>
<dbReference type="GeneID" id="86053785"/>
<organism evidence="4 5">
    <name type="scientific">Eisenbergiella porci</name>
    <dbReference type="NCBI Taxonomy" id="2652274"/>
    <lineage>
        <taxon>Bacteria</taxon>
        <taxon>Bacillati</taxon>
        <taxon>Bacillota</taxon>
        <taxon>Clostridia</taxon>
        <taxon>Lachnospirales</taxon>
        <taxon>Lachnospiraceae</taxon>
        <taxon>Eisenbergiella</taxon>
    </lineage>
</organism>
<dbReference type="Pfam" id="PF00440">
    <property type="entry name" value="TetR_N"/>
    <property type="match status" value="1"/>
</dbReference>
<dbReference type="GO" id="GO:0003677">
    <property type="term" value="F:DNA binding"/>
    <property type="evidence" value="ECO:0007669"/>
    <property type="project" value="UniProtKB-UniRule"/>
</dbReference>
<evidence type="ECO:0000259" key="3">
    <source>
        <dbReference type="PROSITE" id="PS50977"/>
    </source>
</evidence>
<dbReference type="EMBL" id="VUMI01000017">
    <property type="protein sequence ID" value="MSS89004.1"/>
    <property type="molecule type" value="Genomic_DNA"/>
</dbReference>